<name>A0A1I7NTA1_9HYPH</name>
<dbReference type="EMBL" id="FPCH01000003">
    <property type="protein sequence ID" value="SFV37863.1"/>
    <property type="molecule type" value="Genomic_DNA"/>
</dbReference>
<sequence length="128" mass="14134">MAECPLVIIRWLDSRQPCGQWRYLSTLPDVQPVEVASVGWLVKDTADVKVVCQNVGDLEHPEKAQASGIMTIPTRCVLSIERLTEDESRPNASADFATVGSTDFVGSERFAAISDDLKIVSEQMRRAL</sequence>
<organism evidence="1 2">
    <name type="scientific">Hyphomicrobium facile</name>
    <dbReference type="NCBI Taxonomy" id="51670"/>
    <lineage>
        <taxon>Bacteria</taxon>
        <taxon>Pseudomonadati</taxon>
        <taxon>Pseudomonadota</taxon>
        <taxon>Alphaproteobacteria</taxon>
        <taxon>Hyphomicrobiales</taxon>
        <taxon>Hyphomicrobiaceae</taxon>
        <taxon>Hyphomicrobium</taxon>
    </lineage>
</organism>
<protein>
    <submittedName>
        <fullName evidence="1">Uncharacterized protein</fullName>
    </submittedName>
</protein>
<accession>A0A1I7NTA1</accession>
<evidence type="ECO:0000313" key="1">
    <source>
        <dbReference type="EMBL" id="SFV37863.1"/>
    </source>
</evidence>
<dbReference type="STRING" id="51670.SAMN04488557_3376"/>
<evidence type="ECO:0000313" key="2">
    <source>
        <dbReference type="Proteomes" id="UP000199423"/>
    </source>
</evidence>
<dbReference type="RefSeq" id="WP_092868851.1">
    <property type="nucleotide sequence ID" value="NZ_FPCH01000003.1"/>
</dbReference>
<dbReference type="Proteomes" id="UP000199423">
    <property type="component" value="Unassembled WGS sequence"/>
</dbReference>
<dbReference type="AlphaFoldDB" id="A0A1I7NTA1"/>
<proteinExistence type="predicted"/>
<gene>
    <name evidence="1" type="ORF">SAMN04488557_3376</name>
</gene>
<dbReference type="OrthoDB" id="8451243at2"/>
<keyword evidence="2" id="KW-1185">Reference proteome</keyword>
<reference evidence="2" key="1">
    <citation type="submission" date="2016-10" db="EMBL/GenBank/DDBJ databases">
        <authorList>
            <person name="Varghese N."/>
            <person name="Submissions S."/>
        </authorList>
    </citation>
    <scope>NUCLEOTIDE SEQUENCE [LARGE SCALE GENOMIC DNA]</scope>
    <source>
        <strain evidence="2">DSM 1565</strain>
    </source>
</reference>